<protein>
    <submittedName>
        <fullName evidence="1">Uncharacterized protein</fullName>
    </submittedName>
</protein>
<feature type="non-terminal residue" evidence="1">
    <location>
        <position position="1"/>
    </location>
</feature>
<name>X0UCR3_9ZZZZ</name>
<comment type="caution">
    <text evidence="1">The sequence shown here is derived from an EMBL/GenBank/DDBJ whole genome shotgun (WGS) entry which is preliminary data.</text>
</comment>
<evidence type="ECO:0000313" key="1">
    <source>
        <dbReference type="EMBL" id="GAF98172.1"/>
    </source>
</evidence>
<accession>X0UCR3</accession>
<dbReference type="AlphaFoldDB" id="X0UCR3"/>
<sequence length="282" mass="31570">GLNSPFEAERVRLQRSAYAFARQMTWPEVGIAYLRLARQVLSEVVAPAPRAAPEHSLPELRLDHLIRMTDDTGLLQHAVRSVPDRRHGYCVDDNARGLLVALLSHRVTGSAETQRLITTYLSYLHHSQREDGHFHNFMDYRRNLQPGRGSEDCVGRALWALGAAVRWVPDEGGRFLAREMFDRAMTLPLGFGPRGCALAILGLHAYLQAEPESGVAGATLESLGGMLVRRYEQEAGPEWRWFEPRLVYDNAVLPLALFQVSSVTGDQTVLRVARESLAFLES</sequence>
<proteinExistence type="predicted"/>
<dbReference type="EMBL" id="BARS01016148">
    <property type="protein sequence ID" value="GAF98172.1"/>
    <property type="molecule type" value="Genomic_DNA"/>
</dbReference>
<reference evidence="1" key="1">
    <citation type="journal article" date="2014" name="Front. Microbiol.">
        <title>High frequency of phylogenetically diverse reductive dehalogenase-homologous genes in deep subseafloor sedimentary metagenomes.</title>
        <authorList>
            <person name="Kawai M."/>
            <person name="Futagami T."/>
            <person name="Toyoda A."/>
            <person name="Takaki Y."/>
            <person name="Nishi S."/>
            <person name="Hori S."/>
            <person name="Arai W."/>
            <person name="Tsubouchi T."/>
            <person name="Morono Y."/>
            <person name="Uchiyama I."/>
            <person name="Ito T."/>
            <person name="Fujiyama A."/>
            <person name="Inagaki F."/>
            <person name="Takami H."/>
        </authorList>
    </citation>
    <scope>NUCLEOTIDE SEQUENCE</scope>
    <source>
        <strain evidence="1">Expedition CK06-06</strain>
    </source>
</reference>
<gene>
    <name evidence="1" type="ORF">S01H1_26628</name>
</gene>
<organism evidence="1">
    <name type="scientific">marine sediment metagenome</name>
    <dbReference type="NCBI Taxonomy" id="412755"/>
    <lineage>
        <taxon>unclassified sequences</taxon>
        <taxon>metagenomes</taxon>
        <taxon>ecological metagenomes</taxon>
    </lineage>
</organism>
<feature type="non-terminal residue" evidence="1">
    <location>
        <position position="282"/>
    </location>
</feature>